<dbReference type="Gene3D" id="2.60.40.1760">
    <property type="entry name" value="glycosyl hydrolase (family 31)"/>
    <property type="match status" value="1"/>
</dbReference>
<evidence type="ECO:0000256" key="3">
    <source>
        <dbReference type="ARBA" id="ARBA00023180"/>
    </source>
</evidence>
<feature type="domain" description="Glycoside hydrolase family 31 N-terminal" evidence="5">
    <location>
        <begin position="8"/>
        <end position="102"/>
    </location>
</feature>
<protein>
    <recommendedName>
        <fullName evidence="5">Glycoside hydrolase family 31 N-terminal domain-containing protein</fullName>
    </recommendedName>
</protein>
<keyword evidence="3" id="KW-0325">Glycoprotein</keyword>
<gene>
    <name evidence="6" type="ORF">GIL414_LOCUS78398</name>
</gene>
<evidence type="ECO:0000256" key="2">
    <source>
        <dbReference type="ARBA" id="ARBA00022801"/>
    </source>
</evidence>
<dbReference type="AlphaFoldDB" id="A0A8S3IXS5"/>
<dbReference type="GO" id="GO:0006491">
    <property type="term" value="P:N-glycan processing"/>
    <property type="evidence" value="ECO:0007669"/>
    <property type="project" value="TreeGrafter"/>
</dbReference>
<keyword evidence="4" id="KW-0326">Glycosidase</keyword>
<dbReference type="GO" id="GO:0005975">
    <property type="term" value="P:carbohydrate metabolic process"/>
    <property type="evidence" value="ECO:0007669"/>
    <property type="project" value="InterPro"/>
</dbReference>
<feature type="non-terminal residue" evidence="6">
    <location>
        <position position="1"/>
    </location>
</feature>
<evidence type="ECO:0000313" key="6">
    <source>
        <dbReference type="EMBL" id="CAF5206725.1"/>
    </source>
</evidence>
<dbReference type="InterPro" id="IPR025887">
    <property type="entry name" value="Glyco_hydro_31_N_dom"/>
</dbReference>
<dbReference type="GO" id="GO:0090599">
    <property type="term" value="F:alpha-glucosidase activity"/>
    <property type="evidence" value="ECO:0007669"/>
    <property type="project" value="TreeGrafter"/>
</dbReference>
<evidence type="ECO:0000256" key="4">
    <source>
        <dbReference type="ARBA" id="ARBA00023295"/>
    </source>
</evidence>
<organism evidence="6 7">
    <name type="scientific">Rotaria magnacalcarata</name>
    <dbReference type="NCBI Taxonomy" id="392030"/>
    <lineage>
        <taxon>Eukaryota</taxon>
        <taxon>Metazoa</taxon>
        <taxon>Spiralia</taxon>
        <taxon>Gnathifera</taxon>
        <taxon>Rotifera</taxon>
        <taxon>Eurotatoria</taxon>
        <taxon>Bdelloidea</taxon>
        <taxon>Philodinida</taxon>
        <taxon>Philodinidae</taxon>
        <taxon>Rotaria</taxon>
    </lineage>
</organism>
<proteinExistence type="predicted"/>
<evidence type="ECO:0000259" key="5">
    <source>
        <dbReference type="Pfam" id="PF13802"/>
    </source>
</evidence>
<dbReference type="CDD" id="cd14752">
    <property type="entry name" value="GH31_N"/>
    <property type="match status" value="1"/>
</dbReference>
<name>A0A8S3IXS5_9BILA</name>
<dbReference type="PANTHER" id="PTHR22762">
    <property type="entry name" value="ALPHA-GLUCOSIDASE"/>
    <property type="match status" value="1"/>
</dbReference>
<accession>A0A8S3IXS5</accession>
<sequence>DGMWEETFKTHKDSKPYGPSSIGVDVNFINFENVYGIPEHADAFSLRSTHDGDPYRLYNVDIFEYDLQNPMALYGSVPYMLAHSEHATVGFFWMNAAEGWIDVNHNKVRIDILID</sequence>
<evidence type="ECO:0000256" key="1">
    <source>
        <dbReference type="ARBA" id="ARBA00022729"/>
    </source>
</evidence>
<dbReference type="Proteomes" id="UP000681720">
    <property type="component" value="Unassembled WGS sequence"/>
</dbReference>
<keyword evidence="1" id="KW-0732">Signal</keyword>
<comment type="caution">
    <text evidence="6">The sequence shown here is derived from an EMBL/GenBank/DDBJ whole genome shotgun (WGS) entry which is preliminary data.</text>
</comment>
<dbReference type="GO" id="GO:0030246">
    <property type="term" value="F:carbohydrate binding"/>
    <property type="evidence" value="ECO:0007669"/>
    <property type="project" value="InterPro"/>
</dbReference>
<keyword evidence="2" id="KW-0378">Hydrolase</keyword>
<dbReference type="SUPFAM" id="SSF74650">
    <property type="entry name" value="Galactose mutarotase-like"/>
    <property type="match status" value="1"/>
</dbReference>
<reference evidence="6" key="1">
    <citation type="submission" date="2021-02" db="EMBL/GenBank/DDBJ databases">
        <authorList>
            <person name="Nowell W R."/>
        </authorList>
    </citation>
    <scope>NUCLEOTIDE SEQUENCE</scope>
</reference>
<dbReference type="EMBL" id="CAJOBJ010349839">
    <property type="protein sequence ID" value="CAF5206725.1"/>
    <property type="molecule type" value="Genomic_DNA"/>
</dbReference>
<evidence type="ECO:0000313" key="7">
    <source>
        <dbReference type="Proteomes" id="UP000681720"/>
    </source>
</evidence>
<dbReference type="Pfam" id="PF13802">
    <property type="entry name" value="Gal_mutarotas_2"/>
    <property type="match status" value="1"/>
</dbReference>
<dbReference type="InterPro" id="IPR011013">
    <property type="entry name" value="Gal_mutarotase_sf_dom"/>
</dbReference>
<dbReference type="PANTHER" id="PTHR22762:SF54">
    <property type="entry name" value="BCDNA.GH04962"/>
    <property type="match status" value="1"/>
</dbReference>